<evidence type="ECO:0000313" key="1">
    <source>
        <dbReference type="EMBL" id="KAF2073877.1"/>
    </source>
</evidence>
<keyword evidence="2" id="KW-1185">Reference proteome</keyword>
<dbReference type="Proteomes" id="UP000695562">
    <property type="component" value="Unassembled WGS sequence"/>
</dbReference>
<gene>
    <name evidence="1" type="ORF">CYY_004801</name>
</gene>
<accession>A0A8J4V4T2</accession>
<reference evidence="1" key="1">
    <citation type="submission" date="2020-01" db="EMBL/GenBank/DDBJ databases">
        <title>Development of genomics and gene disruption for Polysphondylium violaceum indicates a role for the polyketide synthase stlB in stalk morphogenesis.</title>
        <authorList>
            <person name="Narita B."/>
            <person name="Kawabe Y."/>
            <person name="Kin K."/>
            <person name="Saito T."/>
            <person name="Gibbs R."/>
            <person name="Kuspa A."/>
            <person name="Muzny D."/>
            <person name="Queller D."/>
            <person name="Richards S."/>
            <person name="Strassman J."/>
            <person name="Sucgang R."/>
            <person name="Worley K."/>
            <person name="Schaap P."/>
        </authorList>
    </citation>
    <scope>NUCLEOTIDE SEQUENCE</scope>
    <source>
        <strain evidence="1">QSvi11</strain>
    </source>
</reference>
<name>A0A8J4V4T2_9MYCE</name>
<dbReference type="EMBL" id="AJWJ01000177">
    <property type="protein sequence ID" value="KAF2073877.1"/>
    <property type="molecule type" value="Genomic_DNA"/>
</dbReference>
<sequence length="270" mass="31408">MNVLTRDLQDKTIEGFILMKKKFIKKRVFFSYLLQYPILIKVQSDNFNYEKWNNCKNGTFVLDVDQLQDTIQISFFKYLLFYHDLKILNYDLLQDTLIDQIGNIKIVEHIDTPQSISNTPSHTTNTITPTLGLVRDSNSNNNSTNTKHPLPLPSLCSFSKCLNSQIYIYDKSLSKEILVSAFCNSNQGDLFIDLAHLSVLQSIVFRNCESLLIRNLYLFPSINEKELEIQFNDLEKEIAHTLKKLLCIKAQITYIKDNYIVHKNNNIKKK</sequence>
<comment type="caution">
    <text evidence="1">The sequence shown here is derived from an EMBL/GenBank/DDBJ whole genome shotgun (WGS) entry which is preliminary data.</text>
</comment>
<protein>
    <submittedName>
        <fullName evidence="1">Uncharacterized protein</fullName>
    </submittedName>
</protein>
<organism evidence="1 2">
    <name type="scientific">Polysphondylium violaceum</name>
    <dbReference type="NCBI Taxonomy" id="133409"/>
    <lineage>
        <taxon>Eukaryota</taxon>
        <taxon>Amoebozoa</taxon>
        <taxon>Evosea</taxon>
        <taxon>Eumycetozoa</taxon>
        <taxon>Dictyostelia</taxon>
        <taxon>Dictyosteliales</taxon>
        <taxon>Dictyosteliaceae</taxon>
        <taxon>Polysphondylium</taxon>
    </lineage>
</organism>
<dbReference type="AlphaFoldDB" id="A0A8J4V4T2"/>
<proteinExistence type="predicted"/>
<evidence type="ECO:0000313" key="2">
    <source>
        <dbReference type="Proteomes" id="UP000695562"/>
    </source>
</evidence>